<name>A0A640KYE8_LEITA</name>
<organism evidence="1 2">
    <name type="scientific">Leishmania tarentolae</name>
    <name type="common">Sauroleishmania tarentolae</name>
    <dbReference type="NCBI Taxonomy" id="5689"/>
    <lineage>
        <taxon>Eukaryota</taxon>
        <taxon>Discoba</taxon>
        <taxon>Euglenozoa</taxon>
        <taxon>Kinetoplastea</taxon>
        <taxon>Metakinetoplastina</taxon>
        <taxon>Trypanosomatida</taxon>
        <taxon>Trypanosomatidae</taxon>
        <taxon>Leishmaniinae</taxon>
        <taxon>Leishmania</taxon>
        <taxon>lizard Leishmania</taxon>
    </lineage>
</organism>
<dbReference type="EMBL" id="BLBS01000163">
    <property type="protein sequence ID" value="GET94034.1"/>
    <property type="molecule type" value="Genomic_DNA"/>
</dbReference>
<protein>
    <submittedName>
        <fullName evidence="1">Uncharacterized protein</fullName>
    </submittedName>
</protein>
<keyword evidence="2" id="KW-1185">Reference proteome</keyword>
<sequence>MATCPASFFNTSRCSAALPSSWRRCRWTRCCAACSRAH</sequence>
<dbReference type="Proteomes" id="UP000419144">
    <property type="component" value="Unassembled WGS sequence"/>
</dbReference>
<reference evidence="1" key="1">
    <citation type="submission" date="2019-11" db="EMBL/GenBank/DDBJ databases">
        <title>Leishmania tarentolae CDS.</title>
        <authorList>
            <person name="Goto Y."/>
            <person name="Yamagishi J."/>
        </authorList>
    </citation>
    <scope>NUCLEOTIDE SEQUENCE [LARGE SCALE GENOMIC DNA]</scope>
    <source>
        <strain evidence="1">Parrot Tar II</strain>
    </source>
</reference>
<evidence type="ECO:0000313" key="1">
    <source>
        <dbReference type="EMBL" id="GET94034.1"/>
    </source>
</evidence>
<gene>
    <name evidence="1" type="ORF">LtaPh_9921801</name>
</gene>
<dbReference type="VEuPathDB" id="TriTrypDB:LtaPh_9921801"/>
<dbReference type="AlphaFoldDB" id="A0A640KYE8"/>
<proteinExistence type="predicted"/>
<evidence type="ECO:0000313" key="2">
    <source>
        <dbReference type="Proteomes" id="UP000419144"/>
    </source>
</evidence>
<accession>A0A640KYE8</accession>
<comment type="caution">
    <text evidence="1">The sequence shown here is derived from an EMBL/GenBank/DDBJ whole genome shotgun (WGS) entry which is preliminary data.</text>
</comment>